<dbReference type="InterPro" id="IPR001763">
    <property type="entry name" value="Rhodanese-like_dom"/>
</dbReference>
<feature type="domain" description="Rhodanese" evidence="2">
    <location>
        <begin position="15"/>
        <end position="105"/>
    </location>
</feature>
<dbReference type="InterPro" id="IPR036873">
    <property type="entry name" value="Rhodanese-like_dom_sf"/>
</dbReference>
<evidence type="ECO:0000259" key="2">
    <source>
        <dbReference type="PROSITE" id="PS50206"/>
    </source>
</evidence>
<evidence type="ECO:0000256" key="1">
    <source>
        <dbReference type="ARBA" id="ARBA00022737"/>
    </source>
</evidence>
<name>A0A135HY50_9HYPH</name>
<dbReference type="InterPro" id="IPR051126">
    <property type="entry name" value="Thiosulfate_sulfurtransferase"/>
</dbReference>
<keyword evidence="4" id="KW-1185">Reference proteome</keyword>
<dbReference type="OrthoDB" id="9802991at2"/>
<dbReference type="AlphaFoldDB" id="A0A135HY50"/>
<reference evidence="3 4" key="1">
    <citation type="submission" date="2015-11" db="EMBL/GenBank/DDBJ databases">
        <title>Draft genome sequence of Paramesorhizobium deserti A-3-E, a strain highly resistant to diverse beta-lactam antibiotics.</title>
        <authorList>
            <person name="Lv R."/>
            <person name="Yang X."/>
            <person name="Fang N."/>
            <person name="Guo J."/>
            <person name="Luo X."/>
            <person name="Peng F."/>
            <person name="Yang R."/>
            <person name="Cui Y."/>
            <person name="Fang C."/>
            <person name="Song Y."/>
        </authorList>
    </citation>
    <scope>NUCLEOTIDE SEQUENCE [LARGE SCALE GENOMIC DNA]</scope>
    <source>
        <strain evidence="3 4">A-3-E</strain>
    </source>
</reference>
<proteinExistence type="predicted"/>
<dbReference type="RefSeq" id="WP_068880948.1">
    <property type="nucleotide sequence ID" value="NZ_LNTU01000002.1"/>
</dbReference>
<feature type="domain" description="Rhodanese" evidence="2">
    <location>
        <begin position="379"/>
        <end position="463"/>
    </location>
</feature>
<dbReference type="PANTHER" id="PTHR43855:SF1">
    <property type="entry name" value="THIOSULFATE SULFURTRANSFERASE"/>
    <property type="match status" value="1"/>
</dbReference>
<dbReference type="Proteomes" id="UP000070107">
    <property type="component" value="Unassembled WGS sequence"/>
</dbReference>
<organism evidence="3 4">
    <name type="scientific">Paramesorhizobium deserti</name>
    <dbReference type="NCBI Taxonomy" id="1494590"/>
    <lineage>
        <taxon>Bacteria</taxon>
        <taxon>Pseudomonadati</taxon>
        <taxon>Pseudomonadota</taxon>
        <taxon>Alphaproteobacteria</taxon>
        <taxon>Hyphomicrobiales</taxon>
        <taxon>Phyllobacteriaceae</taxon>
        <taxon>Paramesorhizobium</taxon>
    </lineage>
</organism>
<dbReference type="SMART" id="SM00450">
    <property type="entry name" value="RHOD"/>
    <property type="match status" value="4"/>
</dbReference>
<dbReference type="EMBL" id="LNTU01000002">
    <property type="protein sequence ID" value="KXF78109.1"/>
    <property type="molecule type" value="Genomic_DNA"/>
</dbReference>
<feature type="domain" description="Rhodanese" evidence="2">
    <location>
        <begin position="275"/>
        <end position="360"/>
    </location>
</feature>
<comment type="caution">
    <text evidence="3">The sequence shown here is derived from an EMBL/GenBank/DDBJ whole genome shotgun (WGS) entry which is preliminary data.</text>
</comment>
<gene>
    <name evidence="3" type="ORF">ATN84_23330</name>
</gene>
<dbReference type="STRING" id="1494590.ATN84_23330"/>
<evidence type="ECO:0000313" key="4">
    <source>
        <dbReference type="Proteomes" id="UP000070107"/>
    </source>
</evidence>
<sequence length="524" mass="56597">MKTIIATALKPLLSAEGEFAFLDIREHGQYGEGHPFFCVSAPYSVIEERAPILVPRKDTFCILMDDGDGVAGLAHERLAALGYGNLLVLEGGAPAWAAAGYTLFKGVNVLSKTFGELVEHACGTPSISAEDLHARQKAGASLVVLDGRSPKEFNKMSLPGARSCPNAELGYRLPELVADESTPVIVNCAGRTRSIIGAQSLRNLGLKNPVFALRNGTQGWRLSGFELENGRRPDPQPKLGSASVALARARSAELVRSFGLSRIDMATLAGWMADETRTTYLLDVRTEEEYLAAHLDGARHAPGGQLVQATDEYLAVRNARIVLSDDIGLRAASTAIWLKGMGHEVYLLDADASRGPARGAEPCPQMAFAPWMPLSEVTTRPGLRLLDASRSMDYRAAHVAGAEWVTRARLPEQMAQGPILVIGRSAALVAGVVQRLRELGATEVAGNVSGPEDWRAAGLEVVSTPYTPPEEACIDFLFFVHDRHDDNLESARQYLAWELGLLDQLDAQERGVLNPVMATERETV</sequence>
<dbReference type="Gene3D" id="3.40.250.10">
    <property type="entry name" value="Rhodanese-like domain"/>
    <property type="match status" value="4"/>
</dbReference>
<keyword evidence="1" id="KW-0677">Repeat</keyword>
<protein>
    <recommendedName>
        <fullName evidence="2">Rhodanese domain-containing protein</fullName>
    </recommendedName>
</protein>
<accession>A0A135HY50</accession>
<dbReference type="Pfam" id="PF00581">
    <property type="entry name" value="Rhodanese"/>
    <property type="match status" value="2"/>
</dbReference>
<dbReference type="PANTHER" id="PTHR43855">
    <property type="entry name" value="THIOSULFATE SULFURTRANSFERASE"/>
    <property type="match status" value="1"/>
</dbReference>
<dbReference type="PROSITE" id="PS50206">
    <property type="entry name" value="RHODANESE_3"/>
    <property type="match status" value="4"/>
</dbReference>
<dbReference type="SUPFAM" id="SSF52821">
    <property type="entry name" value="Rhodanese/Cell cycle control phosphatase"/>
    <property type="match status" value="4"/>
</dbReference>
<feature type="domain" description="Rhodanese" evidence="2">
    <location>
        <begin position="138"/>
        <end position="229"/>
    </location>
</feature>
<evidence type="ECO:0000313" key="3">
    <source>
        <dbReference type="EMBL" id="KXF78109.1"/>
    </source>
</evidence>